<accession>A0A6G0JFK0</accession>
<reference evidence="1 2" key="1">
    <citation type="submission" date="2018-09" db="EMBL/GenBank/DDBJ databases">
        <title>Genomic investigation of the strawberry pathogen Phytophthora fragariae indicates pathogenicity is determined by transcriptional variation in three key races.</title>
        <authorList>
            <person name="Adams T.M."/>
            <person name="Armitage A.D."/>
            <person name="Sobczyk M.K."/>
            <person name="Bates H.J."/>
            <person name="Dunwell J.M."/>
            <person name="Nellist C.F."/>
            <person name="Harrison R.J."/>
        </authorList>
    </citation>
    <scope>NUCLEOTIDE SEQUENCE [LARGE SCALE GENOMIC DNA]</scope>
    <source>
        <strain evidence="1 2">ONT-3</strain>
    </source>
</reference>
<protein>
    <submittedName>
        <fullName evidence="1">Uncharacterized protein</fullName>
    </submittedName>
</protein>
<name>A0A6G0JFK0_9STRA</name>
<dbReference type="EMBL" id="QXFX01008830">
    <property type="protein sequence ID" value="KAE9055235.1"/>
    <property type="molecule type" value="Genomic_DNA"/>
</dbReference>
<gene>
    <name evidence="1" type="ORF">PF010_g32222</name>
</gene>
<sequence length="178" mass="18705">MRAAQERKIAIMQHGRVDSQTGIVHGDELILGTQSLVLALEHACVSGELGHRGDGSCMGRNGDLGRVRKARPVRSAHADNARVGLEVACVELVLLVEKIRATCHGALKTATAAEKCGTVGSAASETTANTQGTVCNDAPTWGVRARGSGTDVVECPARKHARRALTMKGAEMDVDGRE</sequence>
<organism evidence="1 2">
    <name type="scientific">Phytophthora fragariae</name>
    <dbReference type="NCBI Taxonomy" id="53985"/>
    <lineage>
        <taxon>Eukaryota</taxon>
        <taxon>Sar</taxon>
        <taxon>Stramenopiles</taxon>
        <taxon>Oomycota</taxon>
        <taxon>Peronosporomycetes</taxon>
        <taxon>Peronosporales</taxon>
        <taxon>Peronosporaceae</taxon>
        <taxon>Phytophthora</taxon>
    </lineage>
</organism>
<dbReference type="AlphaFoldDB" id="A0A6G0JFK0"/>
<evidence type="ECO:0000313" key="1">
    <source>
        <dbReference type="EMBL" id="KAE9055235.1"/>
    </source>
</evidence>
<comment type="caution">
    <text evidence="1">The sequence shown here is derived from an EMBL/GenBank/DDBJ whole genome shotgun (WGS) entry which is preliminary data.</text>
</comment>
<proteinExistence type="predicted"/>
<evidence type="ECO:0000313" key="2">
    <source>
        <dbReference type="Proteomes" id="UP000488956"/>
    </source>
</evidence>
<dbReference type="Proteomes" id="UP000488956">
    <property type="component" value="Unassembled WGS sequence"/>
</dbReference>